<dbReference type="GO" id="GO:0008104">
    <property type="term" value="P:intracellular protein localization"/>
    <property type="evidence" value="ECO:0007669"/>
    <property type="project" value="TreeGrafter"/>
</dbReference>
<proteinExistence type="predicted"/>
<reference evidence="3 4" key="1">
    <citation type="journal article" date="2018" name="Nat. Ecol. Evol.">
        <title>Shark genomes provide insights into elasmobranch evolution and the origin of vertebrates.</title>
        <authorList>
            <person name="Hara Y"/>
            <person name="Yamaguchi K"/>
            <person name="Onimaru K"/>
            <person name="Kadota M"/>
            <person name="Koyanagi M"/>
            <person name="Keeley SD"/>
            <person name="Tatsumi K"/>
            <person name="Tanaka K"/>
            <person name="Motone F"/>
            <person name="Kageyama Y"/>
            <person name="Nozu R"/>
            <person name="Adachi N"/>
            <person name="Nishimura O"/>
            <person name="Nakagawa R"/>
            <person name="Tanegashima C"/>
            <person name="Kiyatake I"/>
            <person name="Matsumoto R"/>
            <person name="Murakumo K"/>
            <person name="Nishida K"/>
            <person name="Terakita A"/>
            <person name="Kuratani S"/>
            <person name="Sato K"/>
            <person name="Hyodo S Kuraku.S."/>
        </authorList>
    </citation>
    <scope>NUCLEOTIDE SEQUENCE [LARGE SCALE GENOMIC DNA]</scope>
</reference>
<dbReference type="PANTHER" id="PTHR13743:SF64">
    <property type="entry name" value="LIPOPOLYSACCHARIDE-RESPONSIVE AND BEIGE-LIKE ANCHOR PROTEIN"/>
    <property type="match status" value="1"/>
</dbReference>
<dbReference type="Proteomes" id="UP000288216">
    <property type="component" value="Unassembled WGS sequence"/>
</dbReference>
<keyword evidence="4" id="KW-1185">Reference proteome</keyword>
<dbReference type="GO" id="GO:0005829">
    <property type="term" value="C:cytosol"/>
    <property type="evidence" value="ECO:0007669"/>
    <property type="project" value="TreeGrafter"/>
</dbReference>
<dbReference type="InterPro" id="IPR050865">
    <property type="entry name" value="BEACH_Domain"/>
</dbReference>
<evidence type="ECO:0000313" key="3">
    <source>
        <dbReference type="EMBL" id="GCB77823.1"/>
    </source>
</evidence>
<dbReference type="AlphaFoldDB" id="A0A401PXQ6"/>
<feature type="domain" description="Neurobeachin alpha-solenoid region" evidence="2">
    <location>
        <begin position="2"/>
        <end position="75"/>
    </location>
</feature>
<keyword evidence="1" id="KW-0853">WD repeat</keyword>
<evidence type="ECO:0000313" key="4">
    <source>
        <dbReference type="Proteomes" id="UP000288216"/>
    </source>
</evidence>
<evidence type="ECO:0000259" key="2">
    <source>
        <dbReference type="Pfam" id="PF20425"/>
    </source>
</evidence>
<sequence length="85" mass="9593">MVETIFNLLVGGQFDLEMNFIIQDMESIACMVELLDNCDVTCQAEVWSIFTAILKKSIRNLQACTDAGLIEHVLKRIDKVNNMIA</sequence>
<comment type="caution">
    <text evidence="3">The sequence shown here is derived from an EMBL/GenBank/DDBJ whole genome shotgun (WGS) entry which is preliminary data.</text>
</comment>
<dbReference type="OrthoDB" id="26681at2759"/>
<evidence type="ECO:0000256" key="1">
    <source>
        <dbReference type="ARBA" id="ARBA00022574"/>
    </source>
</evidence>
<dbReference type="GO" id="GO:0019901">
    <property type="term" value="F:protein kinase binding"/>
    <property type="evidence" value="ECO:0007669"/>
    <property type="project" value="TreeGrafter"/>
</dbReference>
<accession>A0A401PXQ6</accession>
<dbReference type="GO" id="GO:0016020">
    <property type="term" value="C:membrane"/>
    <property type="evidence" value="ECO:0007669"/>
    <property type="project" value="TreeGrafter"/>
</dbReference>
<dbReference type="EMBL" id="BFAA01010330">
    <property type="protein sequence ID" value="GCB77823.1"/>
    <property type="molecule type" value="Genomic_DNA"/>
</dbReference>
<gene>
    <name evidence="3" type="ORF">scyTo_0016749</name>
</gene>
<organism evidence="3 4">
    <name type="scientific">Scyliorhinus torazame</name>
    <name type="common">Cloudy catshark</name>
    <name type="synonym">Catulus torazame</name>
    <dbReference type="NCBI Taxonomy" id="75743"/>
    <lineage>
        <taxon>Eukaryota</taxon>
        <taxon>Metazoa</taxon>
        <taxon>Chordata</taxon>
        <taxon>Craniata</taxon>
        <taxon>Vertebrata</taxon>
        <taxon>Chondrichthyes</taxon>
        <taxon>Elasmobranchii</taxon>
        <taxon>Galeomorphii</taxon>
        <taxon>Galeoidea</taxon>
        <taxon>Carcharhiniformes</taxon>
        <taxon>Scyliorhinidae</taxon>
        <taxon>Scyliorhinus</taxon>
    </lineage>
</organism>
<dbReference type="PANTHER" id="PTHR13743">
    <property type="entry name" value="BEIGE/BEACH-RELATED"/>
    <property type="match status" value="1"/>
</dbReference>
<dbReference type="InterPro" id="IPR046852">
    <property type="entry name" value="Neurobeachin_a-sol"/>
</dbReference>
<feature type="non-terminal residue" evidence="3">
    <location>
        <position position="85"/>
    </location>
</feature>
<dbReference type="Pfam" id="PF20425">
    <property type="entry name" value="Neurobeachin"/>
    <property type="match status" value="1"/>
</dbReference>
<protein>
    <recommendedName>
        <fullName evidence="2">Neurobeachin alpha-solenoid region domain-containing protein</fullName>
    </recommendedName>
</protein>
<name>A0A401PXQ6_SCYTO</name>